<evidence type="ECO:0000313" key="2">
    <source>
        <dbReference type="EMBL" id="SFR96505.1"/>
    </source>
</evidence>
<feature type="transmembrane region" description="Helical" evidence="1">
    <location>
        <begin position="18"/>
        <end position="42"/>
    </location>
</feature>
<evidence type="ECO:0000256" key="1">
    <source>
        <dbReference type="SAM" id="Phobius"/>
    </source>
</evidence>
<evidence type="ECO:0000313" key="3">
    <source>
        <dbReference type="Proteomes" id="UP000199062"/>
    </source>
</evidence>
<keyword evidence="1" id="KW-0472">Membrane</keyword>
<keyword evidence="1" id="KW-0812">Transmembrane</keyword>
<keyword evidence="1" id="KW-1133">Transmembrane helix</keyword>
<name>A0A1I6KZ60_9EURY</name>
<dbReference type="Proteomes" id="UP000199062">
    <property type="component" value="Unassembled WGS sequence"/>
</dbReference>
<dbReference type="AlphaFoldDB" id="A0A1I6KZ60"/>
<feature type="transmembrane region" description="Helical" evidence="1">
    <location>
        <begin position="265"/>
        <end position="286"/>
    </location>
</feature>
<protein>
    <submittedName>
        <fullName evidence="2">Uncharacterized protein</fullName>
    </submittedName>
</protein>
<reference evidence="2 3" key="1">
    <citation type="submission" date="2016-10" db="EMBL/GenBank/DDBJ databases">
        <authorList>
            <person name="de Groot N.N."/>
        </authorList>
    </citation>
    <scope>NUCLEOTIDE SEQUENCE [LARGE SCALE GENOMIC DNA]</scope>
    <source>
        <strain evidence="2 3">CGMCC 1.10457</strain>
    </source>
</reference>
<feature type="transmembrane region" description="Helical" evidence="1">
    <location>
        <begin position="124"/>
        <end position="142"/>
    </location>
</feature>
<proteinExistence type="predicted"/>
<feature type="transmembrane region" description="Helical" evidence="1">
    <location>
        <begin position="99"/>
        <end position="118"/>
    </location>
</feature>
<sequence length="289" mass="30691">MEPIEWDRSFEDSRGARLFAYVFLGSFFGLGLLIAISLVVALPLLVGSLLDEPAMLAVVALFALVGGPMSLLYLWPLLTDPEQRQGIWVSSWPAALSRTGAIAAAILGAAAHVITAWVTGMGPALLLAVGGLVGSLGMSLFLSSGRIDPNARTLTIRPNHWAERSATRTVDLDGWTNLRQYRIGPVVVLWPSYASGSSGPRPRLLTVPPRVADAAAPVFEAAIDVPAPERERATNPTVGAVLVVFGLGTFAVGAALWTLDAVPAAFRAWFAAFAGVFGFLFLAAAWRER</sequence>
<dbReference type="EMBL" id="FOZK01000002">
    <property type="protein sequence ID" value="SFR96505.1"/>
    <property type="molecule type" value="Genomic_DNA"/>
</dbReference>
<feature type="transmembrane region" description="Helical" evidence="1">
    <location>
        <begin position="238"/>
        <end position="259"/>
    </location>
</feature>
<keyword evidence="3" id="KW-1185">Reference proteome</keyword>
<accession>A0A1I6KZ60</accession>
<organism evidence="2 3">
    <name type="scientific">Halomicrobium zhouii</name>
    <dbReference type="NCBI Taxonomy" id="767519"/>
    <lineage>
        <taxon>Archaea</taxon>
        <taxon>Methanobacteriati</taxon>
        <taxon>Methanobacteriota</taxon>
        <taxon>Stenosarchaea group</taxon>
        <taxon>Halobacteria</taxon>
        <taxon>Halobacteriales</taxon>
        <taxon>Haloarculaceae</taxon>
        <taxon>Halomicrobium</taxon>
    </lineage>
</organism>
<gene>
    <name evidence="2" type="ORF">SAMN05216559_1622</name>
</gene>
<feature type="transmembrane region" description="Helical" evidence="1">
    <location>
        <begin position="54"/>
        <end position="78"/>
    </location>
</feature>